<sequence>MTLRAPRLVSAFVLASALFPLLASAASSEVTEREARAEAKLAAQLTACRVAFADIDARIDKAGVRDAGYHQVEGFPYLRSDRLMASFTKEISDPETYSTWILQLRDNESFSRDIELRNLGLTNQARAGLLSDLRLCSVWLSLNELENDTTRERMIKAVPVPASPIAATASTSKRDAQIKADFAKSLTQLSSPGPLALWQPETPSADEEAPPTFDRLSHDELGRSGMTTQWWTSLAEAHAPRWLIETAGPQDRPGAPVWIETKDNGTQLSINLDQPTVYYQASYMRFGGRSLIQFVYFIFFPSSTPNAAPLDGMAWRVTLDPDGKPLVYDSVRMDGSDHLWFPAQTLPTHALPQDQNALALALQTVPSEPWAVRLKSEDHLARRLVPVAADSTAKKYTLKPYEDLLTLSLPKGGTRSIYGPTGLLASAKSPSAPWQFGALPATPNGTHYFDDPYLIETVFVAPAWPQESPHSISTKDVPPPDMANVLMLGEPASP</sequence>
<dbReference type="OrthoDB" id="5405204at2"/>
<evidence type="ECO:0000256" key="1">
    <source>
        <dbReference type="SAM" id="SignalP"/>
    </source>
</evidence>
<keyword evidence="1" id="KW-0732">Signal</keyword>
<dbReference type="EMBL" id="QANS01000001">
    <property type="protein sequence ID" value="PTU32761.1"/>
    <property type="molecule type" value="Genomic_DNA"/>
</dbReference>
<protein>
    <submittedName>
        <fullName evidence="2">Uncharacterized protein</fullName>
    </submittedName>
</protein>
<dbReference type="AlphaFoldDB" id="A0A2T5MJK7"/>
<feature type="signal peptide" evidence="1">
    <location>
        <begin position="1"/>
        <end position="25"/>
    </location>
</feature>
<comment type="caution">
    <text evidence="2">The sequence shown here is derived from an EMBL/GenBank/DDBJ whole genome shotgun (WGS) entry which is preliminary data.</text>
</comment>
<accession>A0A2T5MJK7</accession>
<evidence type="ECO:0000313" key="3">
    <source>
        <dbReference type="Proteomes" id="UP000244248"/>
    </source>
</evidence>
<dbReference type="Proteomes" id="UP000244248">
    <property type="component" value="Unassembled WGS sequence"/>
</dbReference>
<evidence type="ECO:0000313" key="2">
    <source>
        <dbReference type="EMBL" id="PTU32761.1"/>
    </source>
</evidence>
<keyword evidence="3" id="KW-1185">Reference proteome</keyword>
<reference evidence="2 3" key="1">
    <citation type="submission" date="2018-04" db="EMBL/GenBank/DDBJ databases">
        <title>Novel species isolated from glacier.</title>
        <authorList>
            <person name="Liu Q."/>
            <person name="Xin Y.-H."/>
        </authorList>
    </citation>
    <scope>NUCLEOTIDE SEQUENCE [LARGE SCALE GENOMIC DNA]</scope>
    <source>
        <strain evidence="2 3">GT1R17</strain>
    </source>
</reference>
<gene>
    <name evidence="2" type="ORF">CJD38_01165</name>
</gene>
<proteinExistence type="predicted"/>
<name>A0A2T5MJK7_9GAMM</name>
<organism evidence="2 3">
    <name type="scientific">Stenotrophobium rhamnosiphilum</name>
    <dbReference type="NCBI Taxonomy" id="2029166"/>
    <lineage>
        <taxon>Bacteria</taxon>
        <taxon>Pseudomonadati</taxon>
        <taxon>Pseudomonadota</taxon>
        <taxon>Gammaproteobacteria</taxon>
        <taxon>Nevskiales</taxon>
        <taxon>Nevskiaceae</taxon>
        <taxon>Stenotrophobium</taxon>
    </lineage>
</organism>
<dbReference type="RefSeq" id="WP_107938468.1">
    <property type="nucleotide sequence ID" value="NZ_QANS01000001.1"/>
</dbReference>
<feature type="chain" id="PRO_5015787504" evidence="1">
    <location>
        <begin position="26"/>
        <end position="494"/>
    </location>
</feature>